<evidence type="ECO:0000256" key="1">
    <source>
        <dbReference type="SAM" id="Coils"/>
    </source>
</evidence>
<proteinExistence type="predicted"/>
<dbReference type="InterPro" id="IPR021833">
    <property type="entry name" value="DUF3425"/>
</dbReference>
<protein>
    <recommendedName>
        <fullName evidence="5">BZIP transcription factor</fullName>
    </recommendedName>
</protein>
<name>A0A0J6Y7D9_COCIT</name>
<dbReference type="PANTHER" id="PTHR37012:SF2">
    <property type="entry name" value="BZIP DOMAIN-CONTAINING PROTEIN-RELATED"/>
    <property type="match status" value="1"/>
</dbReference>
<evidence type="ECO:0000313" key="4">
    <source>
        <dbReference type="Proteomes" id="UP000054565"/>
    </source>
</evidence>
<feature type="compositionally biased region" description="Polar residues" evidence="2">
    <location>
        <begin position="189"/>
        <end position="204"/>
    </location>
</feature>
<evidence type="ECO:0000256" key="2">
    <source>
        <dbReference type="SAM" id="MobiDB-lite"/>
    </source>
</evidence>
<dbReference type="Pfam" id="PF11905">
    <property type="entry name" value="DUF3425"/>
    <property type="match status" value="1"/>
</dbReference>
<dbReference type="CDD" id="cd14688">
    <property type="entry name" value="bZIP_YAP"/>
    <property type="match status" value="1"/>
</dbReference>
<feature type="region of interest" description="Disordered" evidence="2">
    <location>
        <begin position="147"/>
        <end position="173"/>
    </location>
</feature>
<dbReference type="PANTHER" id="PTHR37012">
    <property type="entry name" value="B-ZIP TRANSCRIPTION FACTOR (EUROFUNG)-RELATED"/>
    <property type="match status" value="1"/>
</dbReference>
<dbReference type="EMBL" id="DS028094">
    <property type="protein sequence ID" value="KMP02959.1"/>
    <property type="molecule type" value="Genomic_DNA"/>
</dbReference>
<evidence type="ECO:0008006" key="5">
    <source>
        <dbReference type="Google" id="ProtNLM"/>
    </source>
</evidence>
<keyword evidence="1" id="KW-0175">Coiled coil</keyword>
<sequence length="570" mass="63705">MDHALHTSPHAAQPEPASTVTQQAPLRNPASNLQPKIDPPTKDEPPLRLVAGKKRAATATSRGVANLTPEQLAKKRANDREAQRAIRKRTKAQIDALQQRVQELTSQQPYQDLQEAQRQKEIIQAENEEIRRRLGSVMAILHPILSPTNLATNNGLPVDTSGTSNESSRPSDRLGVWASQLDSVVHSPAPQSDTSSQRRASVSHTQEHCLRTPASLESLPSGTTYTGSPRRGQSPSPSLPGPMQGLRPNWPPTTAAAAAATNFTEQALPKCNAFDFQKRNLVHGLEFSGSGERLGLNFLIDSSRQGSKVHELRPSAPSPSHEGQLRYQHQVQVTSTNIFDTTMPPFVIPIRNAEPTCPLDCILLNFLRSRQREAAEGVSKGHLVGPPYPSVSSLLNPEKSDNSHPLSKVFTDIISKFPDIRDLPEKVAVVYVMFLLMRWQIYPTRENYDRLPEWITPRVSQLVTPHPPWMDYLPWPRMRDRMIACHTDYDFSNWFIPYTTTLSINWPYSDSDALIAIPNSEEYVINPVFESHLRNLNNWSLGPAFAKHYPDLVDTCRIKTDPWDTSTNGV</sequence>
<reference evidence="4" key="1">
    <citation type="journal article" date="2010" name="Genome Res.">
        <title>Population genomic sequencing of Coccidioides fungi reveals recent hybridization and transposon control.</title>
        <authorList>
            <person name="Neafsey D.E."/>
            <person name="Barker B.M."/>
            <person name="Sharpton T.J."/>
            <person name="Stajich J.E."/>
            <person name="Park D.J."/>
            <person name="Whiston E."/>
            <person name="Hung C.-Y."/>
            <person name="McMahan C."/>
            <person name="White J."/>
            <person name="Sykes S."/>
            <person name="Heiman D."/>
            <person name="Young S."/>
            <person name="Zeng Q."/>
            <person name="Abouelleil A."/>
            <person name="Aftuck L."/>
            <person name="Bessette D."/>
            <person name="Brown A."/>
            <person name="FitzGerald M."/>
            <person name="Lui A."/>
            <person name="Macdonald J.P."/>
            <person name="Priest M."/>
            <person name="Orbach M.J."/>
            <person name="Galgiani J.N."/>
            <person name="Kirkland T.N."/>
            <person name="Cole G.T."/>
            <person name="Birren B.W."/>
            <person name="Henn M.R."/>
            <person name="Taylor J.W."/>
            <person name="Rounsley S.D."/>
        </authorList>
    </citation>
    <scope>NUCLEOTIDE SEQUENCE [LARGE SCALE GENOMIC DNA]</scope>
    <source>
        <strain evidence="4">RMSCC 2394</strain>
    </source>
</reference>
<dbReference type="Gene3D" id="1.20.5.170">
    <property type="match status" value="1"/>
</dbReference>
<feature type="compositionally biased region" description="Low complexity" evidence="2">
    <location>
        <begin position="227"/>
        <end position="246"/>
    </location>
</feature>
<evidence type="ECO:0000313" key="3">
    <source>
        <dbReference type="EMBL" id="KMP02959.1"/>
    </source>
</evidence>
<organism evidence="3 4">
    <name type="scientific">Coccidioides immitis RMSCC 2394</name>
    <dbReference type="NCBI Taxonomy" id="404692"/>
    <lineage>
        <taxon>Eukaryota</taxon>
        <taxon>Fungi</taxon>
        <taxon>Dikarya</taxon>
        <taxon>Ascomycota</taxon>
        <taxon>Pezizomycotina</taxon>
        <taxon>Eurotiomycetes</taxon>
        <taxon>Eurotiomycetidae</taxon>
        <taxon>Onygenales</taxon>
        <taxon>Onygenaceae</taxon>
        <taxon>Coccidioides</taxon>
    </lineage>
</organism>
<feature type="compositionally biased region" description="Polar residues" evidence="2">
    <location>
        <begin position="16"/>
        <end position="34"/>
    </location>
</feature>
<feature type="region of interest" description="Disordered" evidence="2">
    <location>
        <begin position="1"/>
        <end position="66"/>
    </location>
</feature>
<accession>A0A0J6Y7D9</accession>
<dbReference type="AlphaFoldDB" id="A0A0J6Y7D9"/>
<feature type="compositionally biased region" description="Polar residues" evidence="2">
    <location>
        <begin position="147"/>
        <end position="168"/>
    </location>
</feature>
<feature type="region of interest" description="Disordered" evidence="2">
    <location>
        <begin position="185"/>
        <end position="253"/>
    </location>
</feature>
<dbReference type="OrthoDB" id="4161589at2759"/>
<feature type="coiled-coil region" evidence="1">
    <location>
        <begin position="80"/>
        <end position="133"/>
    </location>
</feature>
<gene>
    <name evidence="3" type="ORF">CIRG_02651</name>
</gene>
<dbReference type="Proteomes" id="UP000054565">
    <property type="component" value="Unassembled WGS sequence"/>
</dbReference>